<keyword evidence="2" id="KW-1185">Reference proteome</keyword>
<comment type="caution">
    <text evidence="1">The sequence shown here is derived from an EMBL/GenBank/DDBJ whole genome shotgun (WGS) entry which is preliminary data.</text>
</comment>
<dbReference type="PROSITE" id="PS51257">
    <property type="entry name" value="PROKAR_LIPOPROTEIN"/>
    <property type="match status" value="1"/>
</dbReference>
<dbReference type="OrthoDB" id="7862470at2"/>
<protein>
    <submittedName>
        <fullName evidence="1">Uncharacterized protein</fullName>
    </submittedName>
</protein>
<dbReference type="Proteomes" id="UP000245396">
    <property type="component" value="Unassembled WGS sequence"/>
</dbReference>
<reference evidence="1 2" key="1">
    <citation type="submission" date="2018-05" db="EMBL/GenBank/DDBJ databases">
        <title>Genomic Encyclopedia of Type Strains, Phase IV (KMG-IV): sequencing the most valuable type-strain genomes for metagenomic binning, comparative biology and taxonomic classification.</title>
        <authorList>
            <person name="Goeker M."/>
        </authorList>
    </citation>
    <scope>NUCLEOTIDE SEQUENCE [LARGE SCALE GENOMIC DNA]</scope>
    <source>
        <strain evidence="1 2">DSM 6986</strain>
    </source>
</reference>
<sequence>MKPAVQVFLAISVCALTAGCATPPGAIEAKPVTADRFGDLDCPLLITERDRRIQIRDLLADAQTERFRADLISGALTGLTQSMVNSPREREQKIAEVKGEIIALDQQILAKSCIIRLPPQPTGG</sequence>
<evidence type="ECO:0000313" key="2">
    <source>
        <dbReference type="Proteomes" id="UP000245396"/>
    </source>
</evidence>
<evidence type="ECO:0000313" key="1">
    <source>
        <dbReference type="EMBL" id="PWJ85164.1"/>
    </source>
</evidence>
<gene>
    <name evidence="1" type="ORF">C7441_10317</name>
</gene>
<dbReference type="AlphaFoldDB" id="A0A316CSK8"/>
<proteinExistence type="predicted"/>
<organism evidence="1 2">
    <name type="scientific">Pseudaminobacter salicylatoxidans</name>
    <dbReference type="NCBI Taxonomy" id="93369"/>
    <lineage>
        <taxon>Bacteria</taxon>
        <taxon>Pseudomonadati</taxon>
        <taxon>Pseudomonadota</taxon>
        <taxon>Alphaproteobacteria</taxon>
        <taxon>Hyphomicrobiales</taxon>
        <taxon>Phyllobacteriaceae</taxon>
        <taxon>Pseudaminobacter</taxon>
    </lineage>
</organism>
<name>A0A316CSK8_PSESE</name>
<dbReference type="RefSeq" id="WP_109611949.1">
    <property type="nucleotide sequence ID" value="NZ_QGGG01000003.1"/>
</dbReference>
<dbReference type="EMBL" id="QGGG01000003">
    <property type="protein sequence ID" value="PWJ85164.1"/>
    <property type="molecule type" value="Genomic_DNA"/>
</dbReference>
<accession>A0A316CSK8</accession>